<evidence type="ECO:0000259" key="3">
    <source>
        <dbReference type="PROSITE" id="PS50013"/>
    </source>
</evidence>
<dbReference type="Pfam" id="PF24626">
    <property type="entry name" value="SH3_Tf2-1"/>
    <property type="match status" value="1"/>
</dbReference>
<dbReference type="InterPro" id="IPR000953">
    <property type="entry name" value="Chromo/chromo_shadow_dom"/>
</dbReference>
<feature type="domain" description="Integrase catalytic" evidence="4">
    <location>
        <begin position="34"/>
        <end position="193"/>
    </location>
</feature>
<dbReference type="GO" id="GO:0015074">
    <property type="term" value="P:DNA integration"/>
    <property type="evidence" value="ECO:0007669"/>
    <property type="project" value="InterPro"/>
</dbReference>
<organism evidence="5 6">
    <name type="scientific">Astyanax mexicanus</name>
    <name type="common">Blind cave fish</name>
    <name type="synonym">Astyanax fasciatus mexicanus</name>
    <dbReference type="NCBI Taxonomy" id="7994"/>
    <lineage>
        <taxon>Eukaryota</taxon>
        <taxon>Metazoa</taxon>
        <taxon>Chordata</taxon>
        <taxon>Craniata</taxon>
        <taxon>Vertebrata</taxon>
        <taxon>Euteleostomi</taxon>
        <taxon>Actinopterygii</taxon>
        <taxon>Neopterygii</taxon>
        <taxon>Teleostei</taxon>
        <taxon>Ostariophysi</taxon>
        <taxon>Characiformes</taxon>
        <taxon>Characoidei</taxon>
        <taxon>Acestrorhamphidae</taxon>
        <taxon>Acestrorhamphinae</taxon>
        <taxon>Astyanax</taxon>
    </lineage>
</organism>
<dbReference type="Pfam" id="PF00665">
    <property type="entry name" value="rve"/>
    <property type="match status" value="1"/>
</dbReference>
<dbReference type="Ensembl" id="ENSAMXT00005009545.1">
    <property type="protein sequence ID" value="ENSAMXP00005008529.1"/>
    <property type="gene ID" value="ENSAMXG00005004961.1"/>
</dbReference>
<dbReference type="PANTHER" id="PTHR37984">
    <property type="entry name" value="PROTEIN CBG26694"/>
    <property type="match status" value="1"/>
</dbReference>
<dbReference type="InterPro" id="IPR056924">
    <property type="entry name" value="SH3_Tf2-1"/>
</dbReference>
<dbReference type="GO" id="GO:0003676">
    <property type="term" value="F:nucleic acid binding"/>
    <property type="evidence" value="ECO:0007669"/>
    <property type="project" value="InterPro"/>
</dbReference>
<evidence type="ECO:0000259" key="4">
    <source>
        <dbReference type="PROSITE" id="PS50994"/>
    </source>
</evidence>
<feature type="region of interest" description="Disordered" evidence="2">
    <location>
        <begin position="379"/>
        <end position="404"/>
    </location>
</feature>
<dbReference type="PANTHER" id="PTHR37984:SF15">
    <property type="entry name" value="INTEGRASE CATALYTIC DOMAIN-CONTAINING PROTEIN"/>
    <property type="match status" value="1"/>
</dbReference>
<sequence length="448" mass="51097">MEKDILAYVQSCSLCAMTKTPRSLPAGKLQPLPIPHRPWSHLSIDYITDLPPSQGFTTILVIIDRFSKACKLIPFSSIPTAFLTAEALFTHVFRNFGIPEDIVSDRGPQFTSQVWKAFMDKLGVSVSLTSGHRPQANGQVERLNQEIGRLLRHYCHDQQNEWSRFLPWAEYAQNSLHNASTGLTPFQCFLGFQPPLFPWNAERTEAPAVNDWFEQSERAWEQTHTRLGLAVRCQKEQADRHRGDTLTFIPGDRVWLSTKDLKLRLPCKKLSPRFVGPFKILRRINQVTYRLELPRQYKISPSFHVSLLSPVIPGPLDDASPRATPPPPLDFDGVQAYRVNTILDSRRRRGLIQYLVDWEGYGPEERCWVPAADILDPSLTTDFHRRRPDRPGPRPRGRPPRRVLGAPRVARRGGVLSHLLVVPAFRDQHLRTIELTPPTHTHLCGIAH</sequence>
<feature type="compositionally biased region" description="Basic residues" evidence="2">
    <location>
        <begin position="384"/>
        <end position="401"/>
    </location>
</feature>
<dbReference type="Pfam" id="PF00385">
    <property type="entry name" value="Chromo"/>
    <property type="match status" value="1"/>
</dbReference>
<dbReference type="InterPro" id="IPR016197">
    <property type="entry name" value="Chromo-like_dom_sf"/>
</dbReference>
<dbReference type="InterPro" id="IPR050951">
    <property type="entry name" value="Retrovirus_Pol_polyprotein"/>
</dbReference>
<dbReference type="InterPro" id="IPR023780">
    <property type="entry name" value="Chromo_domain"/>
</dbReference>
<comment type="subcellular location">
    <subcellularLocation>
        <location evidence="1">Nucleus</location>
    </subcellularLocation>
</comment>
<evidence type="ECO:0000313" key="6">
    <source>
        <dbReference type="Proteomes" id="UP000694621"/>
    </source>
</evidence>
<dbReference type="InterPro" id="IPR036397">
    <property type="entry name" value="RNaseH_sf"/>
</dbReference>
<dbReference type="AlphaFoldDB" id="A0A8B9H7Q8"/>
<dbReference type="FunFam" id="3.30.420.10:FF:000032">
    <property type="entry name" value="Retrovirus-related Pol polyprotein from transposon 297-like Protein"/>
    <property type="match status" value="1"/>
</dbReference>
<protein>
    <recommendedName>
        <fullName evidence="7">Integrase catalytic domain-containing protein</fullName>
    </recommendedName>
</protein>
<evidence type="ECO:0000256" key="1">
    <source>
        <dbReference type="ARBA" id="ARBA00004123"/>
    </source>
</evidence>
<dbReference type="InterPro" id="IPR001584">
    <property type="entry name" value="Integrase_cat-core"/>
</dbReference>
<dbReference type="Gene3D" id="2.40.50.40">
    <property type="match status" value="1"/>
</dbReference>
<evidence type="ECO:0008006" key="7">
    <source>
        <dbReference type="Google" id="ProtNLM"/>
    </source>
</evidence>
<proteinExistence type="predicted"/>
<feature type="domain" description="Chromo" evidence="3">
    <location>
        <begin position="337"/>
        <end position="395"/>
    </location>
</feature>
<dbReference type="PROSITE" id="PS50013">
    <property type="entry name" value="CHROMO_2"/>
    <property type="match status" value="1"/>
</dbReference>
<evidence type="ECO:0000313" key="5">
    <source>
        <dbReference type="Ensembl" id="ENSAMXP00005008529.1"/>
    </source>
</evidence>
<dbReference type="SUPFAM" id="SSF53098">
    <property type="entry name" value="Ribonuclease H-like"/>
    <property type="match status" value="1"/>
</dbReference>
<dbReference type="Proteomes" id="UP000694621">
    <property type="component" value="Unplaced"/>
</dbReference>
<dbReference type="SUPFAM" id="SSF54160">
    <property type="entry name" value="Chromo domain-like"/>
    <property type="match status" value="1"/>
</dbReference>
<dbReference type="SMART" id="SM00298">
    <property type="entry name" value="CHROMO"/>
    <property type="match status" value="1"/>
</dbReference>
<dbReference type="Gene3D" id="3.30.420.10">
    <property type="entry name" value="Ribonuclease H-like superfamily/Ribonuclease H"/>
    <property type="match status" value="1"/>
</dbReference>
<dbReference type="PROSITE" id="PS50994">
    <property type="entry name" value="INTEGRASE"/>
    <property type="match status" value="1"/>
</dbReference>
<dbReference type="GO" id="GO:0005634">
    <property type="term" value="C:nucleus"/>
    <property type="evidence" value="ECO:0007669"/>
    <property type="project" value="UniProtKB-SubCell"/>
</dbReference>
<dbReference type="InterPro" id="IPR012337">
    <property type="entry name" value="RNaseH-like_sf"/>
</dbReference>
<evidence type="ECO:0000256" key="2">
    <source>
        <dbReference type="SAM" id="MobiDB-lite"/>
    </source>
</evidence>
<name>A0A8B9H7Q8_ASTMX</name>
<reference evidence="5" key="1">
    <citation type="submission" date="2025-08" db="UniProtKB">
        <authorList>
            <consortium name="Ensembl"/>
        </authorList>
    </citation>
    <scope>IDENTIFICATION</scope>
</reference>
<accession>A0A8B9H7Q8</accession>